<gene>
    <name evidence="1" type="ORF">CIB84_002468</name>
</gene>
<evidence type="ECO:0000313" key="2">
    <source>
        <dbReference type="Proteomes" id="UP000237246"/>
    </source>
</evidence>
<reference evidence="1 2" key="1">
    <citation type="submission" date="2018-01" db="EMBL/GenBank/DDBJ databases">
        <title>Comparison of the Chinese Bamboo Partridge and Red Junglefowl genome sequences highlights the importance of demography in genome evolution.</title>
        <authorList>
            <person name="Tiley G.P."/>
            <person name="Kimball R.T."/>
            <person name="Braun E.L."/>
            <person name="Burleigh J.G."/>
        </authorList>
    </citation>
    <scope>NUCLEOTIDE SEQUENCE [LARGE SCALE GENOMIC DNA]</scope>
    <source>
        <strain evidence="1">RTK389</strain>
        <tissue evidence="1">Blood</tissue>
    </source>
</reference>
<comment type="caution">
    <text evidence="1">The sequence shown here is derived from an EMBL/GenBank/DDBJ whole genome shotgun (WGS) entry which is preliminary data.</text>
</comment>
<name>A0A2P4TBN3_BAMTH</name>
<keyword evidence="2" id="KW-1185">Reference proteome</keyword>
<dbReference type="EMBL" id="PPHD01002910">
    <property type="protein sequence ID" value="POI33780.1"/>
    <property type="molecule type" value="Genomic_DNA"/>
</dbReference>
<accession>A0A2P4TBN3</accession>
<dbReference type="AlphaFoldDB" id="A0A2P4TBN3"/>
<protein>
    <submittedName>
        <fullName evidence="1">Uncharacterized protein</fullName>
    </submittedName>
</protein>
<proteinExistence type="predicted"/>
<dbReference type="Proteomes" id="UP000237246">
    <property type="component" value="Unassembled WGS sequence"/>
</dbReference>
<organism evidence="1 2">
    <name type="scientific">Bambusicola thoracicus</name>
    <name type="common">Chinese bamboo-partridge</name>
    <name type="synonym">Perdix thoracica</name>
    <dbReference type="NCBI Taxonomy" id="9083"/>
    <lineage>
        <taxon>Eukaryota</taxon>
        <taxon>Metazoa</taxon>
        <taxon>Chordata</taxon>
        <taxon>Craniata</taxon>
        <taxon>Vertebrata</taxon>
        <taxon>Euteleostomi</taxon>
        <taxon>Archelosauria</taxon>
        <taxon>Archosauria</taxon>
        <taxon>Dinosauria</taxon>
        <taxon>Saurischia</taxon>
        <taxon>Theropoda</taxon>
        <taxon>Coelurosauria</taxon>
        <taxon>Aves</taxon>
        <taxon>Neognathae</taxon>
        <taxon>Galloanserae</taxon>
        <taxon>Galliformes</taxon>
        <taxon>Phasianidae</taxon>
        <taxon>Perdicinae</taxon>
        <taxon>Bambusicola</taxon>
    </lineage>
</organism>
<sequence>MSLTSTLAARPARLLYALCNGTELRGRGLRGVGSAEPLYLLNGVPLRL</sequence>
<evidence type="ECO:0000313" key="1">
    <source>
        <dbReference type="EMBL" id="POI33780.1"/>
    </source>
</evidence>